<feature type="transmembrane region" description="Helical" evidence="1">
    <location>
        <begin position="255"/>
        <end position="273"/>
    </location>
</feature>
<feature type="transmembrane region" description="Helical" evidence="1">
    <location>
        <begin position="279"/>
        <end position="302"/>
    </location>
</feature>
<evidence type="ECO:0000256" key="1">
    <source>
        <dbReference type="SAM" id="Phobius"/>
    </source>
</evidence>
<proteinExistence type="predicted"/>
<reference evidence="2 3" key="1">
    <citation type="journal article" date="2016" name="Nat. Commun.">
        <title>Thousands of microbial genomes shed light on interconnected biogeochemical processes in an aquifer system.</title>
        <authorList>
            <person name="Anantharaman K."/>
            <person name="Brown C.T."/>
            <person name="Hug L.A."/>
            <person name="Sharon I."/>
            <person name="Castelle C.J."/>
            <person name="Probst A.J."/>
            <person name="Thomas B.C."/>
            <person name="Singh A."/>
            <person name="Wilkins M.J."/>
            <person name="Karaoz U."/>
            <person name="Brodie E.L."/>
            <person name="Williams K.H."/>
            <person name="Hubbard S.S."/>
            <person name="Banfield J.F."/>
        </authorList>
    </citation>
    <scope>NUCLEOTIDE SEQUENCE [LARGE SCALE GENOMIC DNA]</scope>
</reference>
<evidence type="ECO:0000313" key="3">
    <source>
        <dbReference type="Proteomes" id="UP000178175"/>
    </source>
</evidence>
<evidence type="ECO:0000313" key="2">
    <source>
        <dbReference type="EMBL" id="OHA95747.1"/>
    </source>
</evidence>
<dbReference type="EMBL" id="MHVR01000019">
    <property type="protein sequence ID" value="OHA95747.1"/>
    <property type="molecule type" value="Genomic_DNA"/>
</dbReference>
<comment type="caution">
    <text evidence="2">The sequence shown here is derived from an EMBL/GenBank/DDBJ whole genome shotgun (WGS) entry which is preliminary data.</text>
</comment>
<keyword evidence="1" id="KW-0472">Membrane</keyword>
<keyword evidence="1" id="KW-0812">Transmembrane</keyword>
<dbReference type="Proteomes" id="UP000178175">
    <property type="component" value="Unassembled WGS sequence"/>
</dbReference>
<keyword evidence="1" id="KW-1133">Transmembrane helix</keyword>
<accession>A0A1G2TEM7</accession>
<organism evidence="2 3">
    <name type="scientific">Candidatus Zambryskibacteria bacterium RIFCSPHIGHO2_02_FULL_43_14</name>
    <dbReference type="NCBI Taxonomy" id="1802748"/>
    <lineage>
        <taxon>Bacteria</taxon>
        <taxon>Candidatus Zambryskiibacteriota</taxon>
    </lineage>
</organism>
<dbReference type="AlphaFoldDB" id="A0A1G2TEM7"/>
<protein>
    <submittedName>
        <fullName evidence="2">Uncharacterized protein</fullName>
    </submittedName>
</protein>
<sequence>MKEIKILEEENSILVDDKYDVSDIEFFPEAKKFKVDSSLKDDVFYNYSTYEYKIYPDPIEVSVRLLEKSSEPPKEFSVKDGVVLESEMKKDNSFLFKDHLESLSKQVKWNKLELSRAYEVVLFILSKHPEIISPEEYRRYLRHTEQRIKAGLDKVDEKLKKEKDSGLHINNNECKSIWYSEEIPEKEYKEKAEYVEKNFYTPLFDEKLSEEYSGISREEFYSSFEIIKHIDYLLNKKEIPQVRESNEKISKTKGIIISLLLTLFISWVVSWFVDINPFLIFVLVQVIAFLQGFIGGWIGHWLGK</sequence>
<gene>
    <name evidence="2" type="ORF">A3C70_03185</name>
</gene>
<name>A0A1G2TEM7_9BACT</name>